<comment type="caution">
    <text evidence="2">The sequence shown here is derived from an EMBL/GenBank/DDBJ whole genome shotgun (WGS) entry which is preliminary data.</text>
</comment>
<dbReference type="EMBL" id="WWDJ01000053">
    <property type="protein sequence ID" value="NEX55632.1"/>
    <property type="molecule type" value="Genomic_DNA"/>
</dbReference>
<gene>
    <name evidence="2" type="ORF">GTP08_08020</name>
</gene>
<organism evidence="2 3">
    <name type="scientific">Lactococcus lactis</name>
    <dbReference type="NCBI Taxonomy" id="1358"/>
    <lineage>
        <taxon>Bacteria</taxon>
        <taxon>Bacillati</taxon>
        <taxon>Bacillota</taxon>
        <taxon>Bacilli</taxon>
        <taxon>Lactobacillales</taxon>
        <taxon>Streptococcaceae</taxon>
        <taxon>Lactococcus</taxon>
    </lineage>
</organism>
<dbReference type="GO" id="GO:0006508">
    <property type="term" value="P:proteolysis"/>
    <property type="evidence" value="ECO:0007669"/>
    <property type="project" value="InterPro"/>
</dbReference>
<evidence type="ECO:0000313" key="3">
    <source>
        <dbReference type="Proteomes" id="UP000477402"/>
    </source>
</evidence>
<dbReference type="Pfam" id="PF03572">
    <property type="entry name" value="Peptidase_S41"/>
    <property type="match status" value="1"/>
</dbReference>
<dbReference type="GO" id="GO:0008236">
    <property type="term" value="F:serine-type peptidase activity"/>
    <property type="evidence" value="ECO:0007669"/>
    <property type="project" value="InterPro"/>
</dbReference>
<sequence>KAPIAVLIDNNTGSSGELTALCFEGIPNVKFFGSDSAGYTSANQTVYLYDGSTLQITSAFVKDRTNNIYKNFPISPDIQTNNAKSSAIEWIKSQIK</sequence>
<reference evidence="2 3" key="1">
    <citation type="submission" date="2019-12" db="EMBL/GenBank/DDBJ databases">
        <title>Draft Genome Sequences of L. lactis strains MS22333, MS22334, MS22336, and MS22337, Isolated from Spontaneous Fermented Camel Milk in Ethiopia.</title>
        <authorList>
            <person name="Bragason E."/>
            <person name="Hansen E.B."/>
            <person name="Guya M.E."/>
            <person name="Berhe T."/>
        </authorList>
    </citation>
    <scope>NUCLEOTIDE SEQUENCE [LARGE SCALE GENOMIC DNA]</scope>
    <source>
        <strain evidence="2 3">MS22336</strain>
    </source>
</reference>
<dbReference type="InterPro" id="IPR005151">
    <property type="entry name" value="Tail-specific_protease"/>
</dbReference>
<dbReference type="RefSeq" id="WP_240336547.1">
    <property type="nucleotide sequence ID" value="NZ_WWDJ01000053.1"/>
</dbReference>
<dbReference type="Proteomes" id="UP000477402">
    <property type="component" value="Unassembled WGS sequence"/>
</dbReference>
<dbReference type="Gene3D" id="3.90.226.10">
    <property type="entry name" value="2-enoyl-CoA Hydratase, Chain A, domain 1"/>
    <property type="match status" value="1"/>
</dbReference>
<protein>
    <submittedName>
        <fullName evidence="2">Nisin-resistance protein</fullName>
    </submittedName>
</protein>
<dbReference type="SUPFAM" id="SSF52096">
    <property type="entry name" value="ClpP/crotonase"/>
    <property type="match status" value="1"/>
</dbReference>
<dbReference type="InterPro" id="IPR029045">
    <property type="entry name" value="ClpP/crotonase-like_dom_sf"/>
</dbReference>
<evidence type="ECO:0000313" key="2">
    <source>
        <dbReference type="EMBL" id="NEX55632.1"/>
    </source>
</evidence>
<feature type="domain" description="Tail specific protease" evidence="1">
    <location>
        <begin position="2"/>
        <end position="79"/>
    </location>
</feature>
<evidence type="ECO:0000259" key="1">
    <source>
        <dbReference type="Pfam" id="PF03572"/>
    </source>
</evidence>
<feature type="non-terminal residue" evidence="2">
    <location>
        <position position="1"/>
    </location>
</feature>
<name>A0A6M0M8T0_9LACT</name>
<dbReference type="AlphaFoldDB" id="A0A6M0M8T0"/>
<proteinExistence type="predicted"/>
<accession>A0A6M0M8T0</accession>